<reference evidence="7 8" key="1">
    <citation type="journal article" date="2010" name="Stand. Genomic Sci.">
        <title>Complete genome sequence of Conexibacter woesei type strain (ID131577).</title>
        <authorList>
            <person name="Pukall R."/>
            <person name="Lapidus A."/>
            <person name="Glavina Del Rio T."/>
            <person name="Copeland A."/>
            <person name="Tice H."/>
            <person name="Cheng J.-F."/>
            <person name="Lucas S."/>
            <person name="Chen F."/>
            <person name="Nolan M."/>
            <person name="Bruce D."/>
            <person name="Goodwin L."/>
            <person name="Pitluck S."/>
            <person name="Mavromatis K."/>
            <person name="Ivanova N."/>
            <person name="Ovchinnikova G."/>
            <person name="Pati A."/>
            <person name="Chen A."/>
            <person name="Palaniappan K."/>
            <person name="Land M."/>
            <person name="Hauser L."/>
            <person name="Chang Y.-J."/>
            <person name="Jeffries C.D."/>
            <person name="Chain P."/>
            <person name="Meincke L."/>
            <person name="Sims D."/>
            <person name="Brettin T."/>
            <person name="Detter J.C."/>
            <person name="Rohde M."/>
            <person name="Goeker M."/>
            <person name="Bristow J."/>
            <person name="Eisen J.A."/>
            <person name="Markowitz V."/>
            <person name="Kyrpides N.C."/>
            <person name="Klenk H.-P."/>
            <person name="Hugenholtz P."/>
        </authorList>
    </citation>
    <scope>NUCLEOTIDE SEQUENCE [LARGE SCALE GENOMIC DNA]</scope>
    <source>
        <strain evidence="8">DSM 14684 / CIP 108061 / JCM 11494 / NBRC 100937 / ID131577</strain>
    </source>
</reference>
<dbReference type="GO" id="GO:0015833">
    <property type="term" value="P:peptide transport"/>
    <property type="evidence" value="ECO:0007669"/>
    <property type="project" value="TreeGrafter"/>
</dbReference>
<evidence type="ECO:0000256" key="5">
    <source>
        <dbReference type="SAM" id="Phobius"/>
    </source>
</evidence>
<feature type="domain" description="Solute-binding protein family 5" evidence="6">
    <location>
        <begin position="109"/>
        <end position="441"/>
    </location>
</feature>
<dbReference type="STRING" id="469383.Cwoe_2105"/>
<dbReference type="GO" id="GO:1904680">
    <property type="term" value="F:peptide transmembrane transporter activity"/>
    <property type="evidence" value="ECO:0007669"/>
    <property type="project" value="TreeGrafter"/>
</dbReference>
<evidence type="ECO:0000256" key="3">
    <source>
        <dbReference type="ARBA" id="ARBA00022448"/>
    </source>
</evidence>
<protein>
    <submittedName>
        <fullName evidence="7">Extracellular solute-binding protein family 5</fullName>
    </submittedName>
</protein>
<dbReference type="InterPro" id="IPR006311">
    <property type="entry name" value="TAT_signal"/>
</dbReference>
<evidence type="ECO:0000259" key="6">
    <source>
        <dbReference type="Pfam" id="PF00496"/>
    </source>
</evidence>
<feature type="transmembrane region" description="Helical" evidence="5">
    <location>
        <begin position="20"/>
        <end position="39"/>
    </location>
</feature>
<accession>D3F4F8</accession>
<keyword evidence="5" id="KW-1133">Transmembrane helix</keyword>
<dbReference type="HOGENOM" id="CLU_017028_7_4_11"/>
<organism evidence="7 8">
    <name type="scientific">Conexibacter woesei (strain DSM 14684 / CCUG 47730 / CIP 108061 / JCM 11494 / NBRC 100937 / ID131577)</name>
    <dbReference type="NCBI Taxonomy" id="469383"/>
    <lineage>
        <taxon>Bacteria</taxon>
        <taxon>Bacillati</taxon>
        <taxon>Actinomycetota</taxon>
        <taxon>Thermoleophilia</taxon>
        <taxon>Solirubrobacterales</taxon>
        <taxon>Conexibacteraceae</taxon>
        <taxon>Conexibacter</taxon>
    </lineage>
</organism>
<dbReference type="Gene3D" id="3.40.190.10">
    <property type="entry name" value="Periplasmic binding protein-like II"/>
    <property type="match status" value="1"/>
</dbReference>
<dbReference type="Gene3D" id="3.10.105.10">
    <property type="entry name" value="Dipeptide-binding Protein, Domain 3"/>
    <property type="match status" value="1"/>
</dbReference>
<dbReference type="InterPro" id="IPR039424">
    <property type="entry name" value="SBP_5"/>
</dbReference>
<dbReference type="PROSITE" id="PS51318">
    <property type="entry name" value="TAT"/>
    <property type="match status" value="1"/>
</dbReference>
<name>D3F4F8_CONWI</name>
<dbReference type="GO" id="GO:0042597">
    <property type="term" value="C:periplasmic space"/>
    <property type="evidence" value="ECO:0007669"/>
    <property type="project" value="UniProtKB-ARBA"/>
</dbReference>
<evidence type="ECO:0000256" key="2">
    <source>
        <dbReference type="ARBA" id="ARBA00005695"/>
    </source>
</evidence>
<reference evidence="8" key="2">
    <citation type="submission" date="2010-01" db="EMBL/GenBank/DDBJ databases">
        <title>The complete genome of Conexibacter woesei DSM 14684.</title>
        <authorList>
            <consortium name="US DOE Joint Genome Institute (JGI-PGF)"/>
            <person name="Lucas S."/>
            <person name="Copeland A."/>
            <person name="Lapidus A."/>
            <person name="Glavina del Rio T."/>
            <person name="Dalin E."/>
            <person name="Tice H."/>
            <person name="Bruce D."/>
            <person name="Goodwin L."/>
            <person name="Pitluck S."/>
            <person name="Kyrpides N."/>
            <person name="Mavromatis K."/>
            <person name="Ivanova N."/>
            <person name="Mikhailova N."/>
            <person name="Chertkov O."/>
            <person name="Brettin T."/>
            <person name="Detter J.C."/>
            <person name="Han C."/>
            <person name="Larimer F."/>
            <person name="Land M."/>
            <person name="Hauser L."/>
            <person name="Markowitz V."/>
            <person name="Cheng J.-F."/>
            <person name="Hugenholtz P."/>
            <person name="Woyke T."/>
            <person name="Wu D."/>
            <person name="Pukall R."/>
            <person name="Steenblock K."/>
            <person name="Schneider S."/>
            <person name="Klenk H.-P."/>
            <person name="Eisen J.A."/>
        </authorList>
    </citation>
    <scope>NUCLEOTIDE SEQUENCE [LARGE SCALE GENOMIC DNA]</scope>
    <source>
        <strain evidence="8">DSM 14684 / CIP 108061 / JCM 11494 / NBRC 100937 / ID131577</strain>
    </source>
</reference>
<dbReference type="eggNOG" id="COG0747">
    <property type="taxonomic scope" value="Bacteria"/>
</dbReference>
<dbReference type="GO" id="GO:0030313">
    <property type="term" value="C:cell envelope"/>
    <property type="evidence" value="ECO:0007669"/>
    <property type="project" value="UniProtKB-SubCell"/>
</dbReference>
<dbReference type="AlphaFoldDB" id="D3F4F8"/>
<keyword evidence="8" id="KW-1185">Reference proteome</keyword>
<dbReference type="EMBL" id="CP001854">
    <property type="protein sequence ID" value="ADB50530.1"/>
    <property type="molecule type" value="Genomic_DNA"/>
</dbReference>
<dbReference type="Pfam" id="PF00496">
    <property type="entry name" value="SBP_bac_5"/>
    <property type="match status" value="1"/>
</dbReference>
<evidence type="ECO:0000313" key="8">
    <source>
        <dbReference type="Proteomes" id="UP000008229"/>
    </source>
</evidence>
<dbReference type="CDD" id="cd08503">
    <property type="entry name" value="PBP2_NikA_DppA_OppA_like_17"/>
    <property type="match status" value="1"/>
</dbReference>
<keyword evidence="3" id="KW-0813">Transport</keyword>
<dbReference type="InterPro" id="IPR030678">
    <property type="entry name" value="Peptide/Ni-bd"/>
</dbReference>
<evidence type="ECO:0000256" key="1">
    <source>
        <dbReference type="ARBA" id="ARBA00004196"/>
    </source>
</evidence>
<gene>
    <name evidence="7" type="ordered locus">Cwoe_2105</name>
</gene>
<dbReference type="PANTHER" id="PTHR30290:SF10">
    <property type="entry name" value="PERIPLASMIC OLIGOPEPTIDE-BINDING PROTEIN-RELATED"/>
    <property type="match status" value="1"/>
</dbReference>
<dbReference type="KEGG" id="cwo:Cwoe_2105"/>
<dbReference type="SUPFAM" id="SSF53850">
    <property type="entry name" value="Periplasmic binding protein-like II"/>
    <property type="match status" value="1"/>
</dbReference>
<evidence type="ECO:0000313" key="7">
    <source>
        <dbReference type="EMBL" id="ADB50530.1"/>
    </source>
</evidence>
<keyword evidence="5" id="KW-0472">Membrane</keyword>
<dbReference type="PANTHER" id="PTHR30290">
    <property type="entry name" value="PERIPLASMIC BINDING COMPONENT OF ABC TRANSPORTER"/>
    <property type="match status" value="1"/>
</dbReference>
<dbReference type="Proteomes" id="UP000008229">
    <property type="component" value="Chromosome"/>
</dbReference>
<proteinExistence type="inferred from homology"/>
<comment type="subcellular location">
    <subcellularLocation>
        <location evidence="1">Cell envelope</location>
    </subcellularLocation>
</comment>
<comment type="similarity">
    <text evidence="2">Belongs to the bacterial solute-binding protein 5 family.</text>
</comment>
<dbReference type="PIRSF" id="PIRSF002741">
    <property type="entry name" value="MppA"/>
    <property type="match status" value="1"/>
</dbReference>
<evidence type="ECO:0000256" key="4">
    <source>
        <dbReference type="ARBA" id="ARBA00022729"/>
    </source>
</evidence>
<dbReference type="InterPro" id="IPR000914">
    <property type="entry name" value="SBP_5_dom"/>
</dbReference>
<keyword evidence="4" id="KW-0732">Signal</keyword>
<dbReference type="GO" id="GO:0043190">
    <property type="term" value="C:ATP-binding cassette (ABC) transporter complex"/>
    <property type="evidence" value="ECO:0007669"/>
    <property type="project" value="InterPro"/>
</dbReference>
<keyword evidence="5" id="KW-0812">Transmembrane</keyword>
<sequence length="538" mass="57904" precursor="true">MSERDRRTLNPHAIDRRDFLRAGAVLAAGAAGAAALGAAGCGGRGAGASGAVAISSDALGPRGGTARLLLGGGGPRLVLDPATQVNEPDAIVDGLLYDGLVRLHDDWRVEPRLATRWESDAAQRVWRFELRDGVTFHDGRPLTAKDVVYSLRRLLDERLGSAVYPRLNGELRPDGVRAAGSGAVELRLTQPDAFLPVALGARHCKIVPAGTTDFSRAIGTGPFRLRSLDQSKLSFELERNPGFWQEGLPRLDRIEGMLANDQASLVQSVASGRFHFGGFIDPSLASSAEASGDARLLAHRSALFNDLVAAADSEPFTNPDVRTALKLAIDREQILSLAYKGHGSIAHDVPVRTADPFFAEGLAHRTRDVDEARRLLRRAGYPNGIDLELLTAPAGAAMVDMAVVAKESLAEAGIRVSVQQRPAGTYYDAVWLKEAFYVDTWVLRHPLDAMAVMFESSAPWNEARLRSPRLDELLREARSTGERSEQAQLLGAAQTLVADQAGFVCPAWLDELYVAKPELAGVGFNATDLVDFQRASLG</sequence>